<dbReference type="Gene3D" id="3.40.190.10">
    <property type="entry name" value="Periplasmic binding protein-like II"/>
    <property type="match status" value="2"/>
</dbReference>
<evidence type="ECO:0000256" key="8">
    <source>
        <dbReference type="SAM" id="MobiDB-lite"/>
    </source>
</evidence>
<comment type="catalytic activity">
    <reaction evidence="7">
        <text>prephenate + H(+) = 3-phenylpyruvate + CO2 + H2O</text>
        <dbReference type="Rhea" id="RHEA:21648"/>
        <dbReference type="ChEBI" id="CHEBI:15377"/>
        <dbReference type="ChEBI" id="CHEBI:15378"/>
        <dbReference type="ChEBI" id="CHEBI:16526"/>
        <dbReference type="ChEBI" id="CHEBI:18005"/>
        <dbReference type="ChEBI" id="CHEBI:29934"/>
        <dbReference type="EC" id="4.2.1.51"/>
    </reaction>
</comment>
<evidence type="ECO:0000256" key="2">
    <source>
        <dbReference type="ARBA" id="ARBA00013147"/>
    </source>
</evidence>
<dbReference type="CDD" id="cd00093">
    <property type="entry name" value="HTH_XRE"/>
    <property type="match status" value="1"/>
</dbReference>
<evidence type="ECO:0000313" key="13">
    <source>
        <dbReference type="Proteomes" id="UP000672602"/>
    </source>
</evidence>
<dbReference type="GO" id="GO:0003677">
    <property type="term" value="F:DNA binding"/>
    <property type="evidence" value="ECO:0007669"/>
    <property type="project" value="InterPro"/>
</dbReference>
<dbReference type="InterPro" id="IPR001387">
    <property type="entry name" value="Cro/C1-type_HTH"/>
</dbReference>
<keyword evidence="6 12" id="KW-0456">Lyase</keyword>
<dbReference type="UniPathway" id="UPA00121">
    <property type="reaction ID" value="UER00345"/>
</dbReference>
<feature type="region of interest" description="Disordered" evidence="8">
    <location>
        <begin position="65"/>
        <end position="86"/>
    </location>
</feature>
<dbReference type="AlphaFoldDB" id="A0A8J7S9R4"/>
<comment type="pathway">
    <text evidence="1">Amino-acid biosynthesis; L-phenylalanine biosynthesis; phenylpyruvate from prephenate: step 1/1.</text>
</comment>
<gene>
    <name evidence="12" type="ORF">KAJ83_13545</name>
</gene>
<keyword evidence="5" id="KW-0584">Phenylalanine biosynthesis</keyword>
<dbReference type="NCBIfam" id="NF008866">
    <property type="entry name" value="PRK11899.1"/>
    <property type="match status" value="1"/>
</dbReference>
<organism evidence="12 13">
    <name type="scientific">Marivibrio halodurans</name>
    <dbReference type="NCBI Taxonomy" id="2039722"/>
    <lineage>
        <taxon>Bacteria</taxon>
        <taxon>Pseudomonadati</taxon>
        <taxon>Pseudomonadota</taxon>
        <taxon>Alphaproteobacteria</taxon>
        <taxon>Rhodospirillales</taxon>
        <taxon>Rhodospirillaceae</taxon>
        <taxon>Marivibrio</taxon>
    </lineage>
</organism>
<dbReference type="GO" id="GO:0009094">
    <property type="term" value="P:L-phenylalanine biosynthetic process"/>
    <property type="evidence" value="ECO:0007669"/>
    <property type="project" value="UniProtKB-UniPathway"/>
</dbReference>
<dbReference type="PANTHER" id="PTHR21022:SF19">
    <property type="entry name" value="PREPHENATE DEHYDRATASE-RELATED"/>
    <property type="match status" value="1"/>
</dbReference>
<evidence type="ECO:0000256" key="6">
    <source>
        <dbReference type="ARBA" id="ARBA00023239"/>
    </source>
</evidence>
<evidence type="ECO:0000256" key="4">
    <source>
        <dbReference type="ARBA" id="ARBA00023141"/>
    </source>
</evidence>
<dbReference type="SMART" id="SM00530">
    <property type="entry name" value="HTH_XRE"/>
    <property type="match status" value="1"/>
</dbReference>
<dbReference type="PROSITE" id="PS51671">
    <property type="entry name" value="ACT"/>
    <property type="match status" value="1"/>
</dbReference>
<keyword evidence="3" id="KW-0028">Amino-acid biosynthesis</keyword>
<feature type="domain" description="HTH cro/C1-type" evidence="9">
    <location>
        <begin position="7"/>
        <end position="61"/>
    </location>
</feature>
<dbReference type="InterPro" id="IPR018528">
    <property type="entry name" value="Preph_deHydtase_CS"/>
</dbReference>
<evidence type="ECO:0000259" key="9">
    <source>
        <dbReference type="PROSITE" id="PS50943"/>
    </source>
</evidence>
<dbReference type="PROSITE" id="PS50943">
    <property type="entry name" value="HTH_CROC1"/>
    <property type="match status" value="1"/>
</dbReference>
<proteinExistence type="predicted"/>
<dbReference type="PROSITE" id="PS00857">
    <property type="entry name" value="PREPHENATE_DEHYDR_1"/>
    <property type="match status" value="1"/>
</dbReference>
<dbReference type="Proteomes" id="UP000672602">
    <property type="component" value="Unassembled WGS sequence"/>
</dbReference>
<evidence type="ECO:0000313" key="12">
    <source>
        <dbReference type="EMBL" id="MBP5858037.1"/>
    </source>
</evidence>
<evidence type="ECO:0000259" key="10">
    <source>
        <dbReference type="PROSITE" id="PS51171"/>
    </source>
</evidence>
<comment type="caution">
    <text evidence="12">The sequence shown here is derived from an EMBL/GenBank/DDBJ whole genome shotgun (WGS) entry which is preliminary data.</text>
</comment>
<dbReference type="RefSeq" id="WP_210682619.1">
    <property type="nucleotide sequence ID" value="NZ_JAGMWN010000006.1"/>
</dbReference>
<protein>
    <recommendedName>
        <fullName evidence="2">prephenate dehydratase</fullName>
        <ecNumber evidence="2">4.2.1.51</ecNumber>
    </recommendedName>
</protein>
<keyword evidence="4" id="KW-0057">Aromatic amino acid biosynthesis</keyword>
<dbReference type="SUPFAM" id="SSF47413">
    <property type="entry name" value="lambda repressor-like DNA-binding domains"/>
    <property type="match status" value="1"/>
</dbReference>
<dbReference type="Gene3D" id="1.10.260.40">
    <property type="entry name" value="lambda repressor-like DNA-binding domains"/>
    <property type="match status" value="1"/>
</dbReference>
<dbReference type="SUPFAM" id="SSF55021">
    <property type="entry name" value="ACT-like"/>
    <property type="match status" value="1"/>
</dbReference>
<evidence type="ECO:0000256" key="1">
    <source>
        <dbReference type="ARBA" id="ARBA00004741"/>
    </source>
</evidence>
<feature type="domain" description="ACT" evidence="11">
    <location>
        <begin position="291"/>
        <end position="368"/>
    </location>
</feature>
<dbReference type="CDD" id="cd04905">
    <property type="entry name" value="ACT_CM-PDT"/>
    <property type="match status" value="1"/>
</dbReference>
<dbReference type="GO" id="GO:0004664">
    <property type="term" value="F:prephenate dehydratase activity"/>
    <property type="evidence" value="ECO:0007669"/>
    <property type="project" value="UniProtKB-EC"/>
</dbReference>
<feature type="domain" description="Prephenate dehydratase" evidence="10">
    <location>
        <begin position="101"/>
        <end position="276"/>
    </location>
</feature>
<dbReference type="SUPFAM" id="SSF53850">
    <property type="entry name" value="Periplasmic binding protein-like II"/>
    <property type="match status" value="1"/>
</dbReference>
<dbReference type="EMBL" id="JAGMWN010000006">
    <property type="protein sequence ID" value="MBP5858037.1"/>
    <property type="molecule type" value="Genomic_DNA"/>
</dbReference>
<accession>A0A8J7S9R4</accession>
<dbReference type="InterPro" id="IPR010982">
    <property type="entry name" value="Lambda_DNA-bd_dom_sf"/>
</dbReference>
<dbReference type="Pfam" id="PF01381">
    <property type="entry name" value="HTH_3"/>
    <property type="match status" value="1"/>
</dbReference>
<dbReference type="PANTHER" id="PTHR21022">
    <property type="entry name" value="PREPHENATE DEHYDRATASE P PROTEIN"/>
    <property type="match status" value="1"/>
</dbReference>
<evidence type="ECO:0000256" key="3">
    <source>
        <dbReference type="ARBA" id="ARBA00022605"/>
    </source>
</evidence>
<keyword evidence="13" id="KW-1185">Reference proteome</keyword>
<dbReference type="PROSITE" id="PS51171">
    <property type="entry name" value="PREPHENATE_DEHYDR_3"/>
    <property type="match status" value="1"/>
</dbReference>
<evidence type="ECO:0000256" key="7">
    <source>
        <dbReference type="ARBA" id="ARBA00047848"/>
    </source>
</evidence>
<dbReference type="EC" id="4.2.1.51" evidence="2"/>
<evidence type="ECO:0000256" key="5">
    <source>
        <dbReference type="ARBA" id="ARBA00023222"/>
    </source>
</evidence>
<dbReference type="GO" id="GO:0005737">
    <property type="term" value="C:cytoplasm"/>
    <property type="evidence" value="ECO:0007669"/>
    <property type="project" value="TreeGrafter"/>
</dbReference>
<dbReference type="InterPro" id="IPR045865">
    <property type="entry name" value="ACT-like_dom_sf"/>
</dbReference>
<name>A0A8J7S9R4_9PROT</name>
<dbReference type="InterPro" id="IPR002912">
    <property type="entry name" value="ACT_dom"/>
</dbReference>
<dbReference type="Gene3D" id="3.30.70.260">
    <property type="match status" value="1"/>
</dbReference>
<dbReference type="InterPro" id="IPR001086">
    <property type="entry name" value="Preph_deHydtase"/>
</dbReference>
<feature type="compositionally biased region" description="Basic and acidic residues" evidence="8">
    <location>
        <begin position="75"/>
        <end position="86"/>
    </location>
</feature>
<dbReference type="CDD" id="cd13631">
    <property type="entry name" value="PBP2_Ct-PDT_like"/>
    <property type="match status" value="1"/>
</dbReference>
<dbReference type="Pfam" id="PF00800">
    <property type="entry name" value="PDT"/>
    <property type="match status" value="1"/>
</dbReference>
<evidence type="ECO:0000259" key="11">
    <source>
        <dbReference type="PROSITE" id="PS51671"/>
    </source>
</evidence>
<sequence length="376" mass="40777">MSLARRIADSRRARGLTQADLAARLDVAQSTLARWESGRREPSRAQVRRLALALKLAPDWLETGDTGPARAGITRTREGHGAMNGPDDHKRMIERVIDHPVIAFQGVPGAYSHLACTQAFPAMQAVPCTSFEDAFAAVETGEAGLAMIPIENSLGGRVADVHHLLPENNLYIVGEHFQPVHHCLLAPKGATLDGLKTAASHPQALAQCRKTLRELRIQPVKMADTAGAAQAIAEEGDITAGAVASELAAEIYGLEILRPRIEDKIGNVTRFVLMAKQRIEPPPGGMKCVTSFVFTVRSVPAALYKSLGGFATNGVNMIRLESYISVADYSTARFYAEIEGHPGDKNVDRALEELDFYTTRVKLLGTYPQADYRGES</sequence>
<reference evidence="12" key="1">
    <citation type="submission" date="2021-04" db="EMBL/GenBank/DDBJ databases">
        <authorList>
            <person name="Zhang D.-C."/>
        </authorList>
    </citation>
    <scope>NUCLEOTIDE SEQUENCE</scope>
    <source>
        <strain evidence="12">CGMCC 1.15697</strain>
    </source>
</reference>